<protein>
    <submittedName>
        <fullName evidence="3">Vacuolar import and degradation protein-domain-containing protein</fullName>
    </submittedName>
</protein>
<dbReference type="OrthoDB" id="62at2759"/>
<gene>
    <name evidence="3" type="ORF">BCR44DRAFT_1211742</name>
</gene>
<evidence type="ECO:0000256" key="1">
    <source>
        <dbReference type="ARBA" id="ARBA00061469"/>
    </source>
</evidence>
<evidence type="ECO:0000313" key="4">
    <source>
        <dbReference type="Proteomes" id="UP000193411"/>
    </source>
</evidence>
<dbReference type="GO" id="GO:0005773">
    <property type="term" value="C:vacuole"/>
    <property type="evidence" value="ECO:0007669"/>
    <property type="project" value="GOC"/>
</dbReference>
<reference evidence="3 4" key="1">
    <citation type="submission" date="2016-07" db="EMBL/GenBank/DDBJ databases">
        <title>Pervasive Adenine N6-methylation of Active Genes in Fungi.</title>
        <authorList>
            <consortium name="DOE Joint Genome Institute"/>
            <person name="Mondo S.J."/>
            <person name="Dannebaum R.O."/>
            <person name="Kuo R.C."/>
            <person name="Labutti K."/>
            <person name="Haridas S."/>
            <person name="Kuo A."/>
            <person name="Salamov A."/>
            <person name="Ahrendt S.R."/>
            <person name="Lipzen A."/>
            <person name="Sullivan W."/>
            <person name="Andreopoulos W.B."/>
            <person name="Clum A."/>
            <person name="Lindquist E."/>
            <person name="Daum C."/>
            <person name="Ramamoorthy G.K."/>
            <person name="Gryganskyi A."/>
            <person name="Culley D."/>
            <person name="Magnuson J.K."/>
            <person name="James T.Y."/>
            <person name="O'Malley M.A."/>
            <person name="Stajich J.E."/>
            <person name="Spatafora J.W."/>
            <person name="Visel A."/>
            <person name="Grigoriev I.V."/>
        </authorList>
    </citation>
    <scope>NUCLEOTIDE SEQUENCE [LARGE SCALE GENOMIC DNA]</scope>
    <source>
        <strain evidence="3 4">PL171</strain>
    </source>
</reference>
<name>A0A1Y2HEP3_9FUNG</name>
<dbReference type="InterPro" id="IPR018618">
    <property type="entry name" value="GID4/10-like"/>
</dbReference>
<dbReference type="Pfam" id="PF09783">
    <property type="entry name" value="Vac_ImportDeg"/>
    <property type="match status" value="1"/>
</dbReference>
<evidence type="ECO:0000313" key="3">
    <source>
        <dbReference type="EMBL" id="ORZ33036.1"/>
    </source>
</evidence>
<evidence type="ECO:0000256" key="2">
    <source>
        <dbReference type="SAM" id="MobiDB-lite"/>
    </source>
</evidence>
<sequence length="320" mass="35486">MDLSFDHPASPSTSASLAFPPLPPTGSATDSSTSSPLRKRRRCGTVDRDVKALLDQSASSQFSDDDTDSALALHSRSASRNSPQVHLSSSAPSSYASSKRRVYGPLPPLSFDVSSIPPYCPKRTVYSWLNKPTRHVDPPSEFGCLHPGAVFRGSQRSGANEYTVQVRLVNLDLPRSHLSAFLDINGLTAVQPDITTYLEAEIIGPHHSFLTKRWEADESVDREHWRKFPEFRNEVGDLFKQDGYVYDSRATDIVFMRWKELFLVPDHSQTSIDGASFSGFYYIACNVRSGAIVGYYYSGQQRMVPAPGFGLRARARDSVV</sequence>
<dbReference type="GO" id="GO:0007039">
    <property type="term" value="P:protein catabolic process in the vacuole"/>
    <property type="evidence" value="ECO:0007669"/>
    <property type="project" value="TreeGrafter"/>
</dbReference>
<comment type="similarity">
    <text evidence="1">Belongs to the GID4/VID24 family.</text>
</comment>
<dbReference type="EMBL" id="MCFL01000039">
    <property type="protein sequence ID" value="ORZ33036.1"/>
    <property type="molecule type" value="Genomic_DNA"/>
</dbReference>
<keyword evidence="4" id="KW-1185">Reference proteome</keyword>
<dbReference type="AlphaFoldDB" id="A0A1Y2HEP3"/>
<accession>A0A1Y2HEP3</accession>
<dbReference type="GO" id="GO:0006623">
    <property type="term" value="P:protein targeting to vacuole"/>
    <property type="evidence" value="ECO:0007669"/>
    <property type="project" value="TreeGrafter"/>
</dbReference>
<dbReference type="PANTHER" id="PTHR14534">
    <property type="entry name" value="VACUOLAR IMPORT AND DEGRADATION PROTEIN 24"/>
    <property type="match status" value="1"/>
</dbReference>
<proteinExistence type="inferred from homology"/>
<dbReference type="GO" id="GO:0043161">
    <property type="term" value="P:proteasome-mediated ubiquitin-dependent protein catabolic process"/>
    <property type="evidence" value="ECO:0007669"/>
    <property type="project" value="TreeGrafter"/>
</dbReference>
<comment type="caution">
    <text evidence="3">The sequence shown here is derived from an EMBL/GenBank/DDBJ whole genome shotgun (WGS) entry which is preliminary data.</text>
</comment>
<feature type="region of interest" description="Disordered" evidence="2">
    <location>
        <begin position="1"/>
        <end position="99"/>
    </location>
</feature>
<feature type="compositionally biased region" description="Low complexity" evidence="2">
    <location>
        <begin position="69"/>
        <end position="97"/>
    </location>
</feature>
<dbReference type="PANTHER" id="PTHR14534:SF3">
    <property type="entry name" value="GID COMPLEX SUBUNIT 4 HOMOLOG"/>
    <property type="match status" value="1"/>
</dbReference>
<dbReference type="Proteomes" id="UP000193411">
    <property type="component" value="Unassembled WGS sequence"/>
</dbReference>
<dbReference type="GO" id="GO:0045721">
    <property type="term" value="P:negative regulation of gluconeogenesis"/>
    <property type="evidence" value="ECO:0007669"/>
    <property type="project" value="TreeGrafter"/>
</dbReference>
<feature type="compositionally biased region" description="Polar residues" evidence="2">
    <location>
        <begin position="26"/>
        <end position="36"/>
    </location>
</feature>
<dbReference type="STRING" id="765915.A0A1Y2HEP3"/>
<organism evidence="3 4">
    <name type="scientific">Catenaria anguillulae PL171</name>
    <dbReference type="NCBI Taxonomy" id="765915"/>
    <lineage>
        <taxon>Eukaryota</taxon>
        <taxon>Fungi</taxon>
        <taxon>Fungi incertae sedis</taxon>
        <taxon>Blastocladiomycota</taxon>
        <taxon>Blastocladiomycetes</taxon>
        <taxon>Blastocladiales</taxon>
        <taxon>Catenariaceae</taxon>
        <taxon>Catenaria</taxon>
    </lineage>
</organism>
<dbReference type="GO" id="GO:0034657">
    <property type="term" value="C:GID complex"/>
    <property type="evidence" value="ECO:0007669"/>
    <property type="project" value="TreeGrafter"/>
</dbReference>